<dbReference type="EMBL" id="VBPA01000056">
    <property type="protein sequence ID" value="TMQ72506.1"/>
    <property type="molecule type" value="Genomic_DNA"/>
</dbReference>
<evidence type="ECO:0000313" key="4">
    <source>
        <dbReference type="Proteomes" id="UP000319836"/>
    </source>
</evidence>
<dbReference type="AlphaFoldDB" id="A0A538U9D4"/>
<proteinExistence type="predicted"/>
<dbReference type="Gene3D" id="3.30.830.10">
    <property type="entry name" value="Metalloenzyme, LuxS/M16 peptidase-like"/>
    <property type="match status" value="1"/>
</dbReference>
<evidence type="ECO:0000313" key="3">
    <source>
        <dbReference type="EMBL" id="TMQ72506.1"/>
    </source>
</evidence>
<feature type="chain" id="PRO_5021821935" evidence="1">
    <location>
        <begin position="24"/>
        <end position="455"/>
    </location>
</feature>
<dbReference type="Pfam" id="PF05193">
    <property type="entry name" value="Peptidase_M16_C"/>
    <property type="match status" value="1"/>
</dbReference>
<organism evidence="3 4">
    <name type="scientific">Eiseniibacteriota bacterium</name>
    <dbReference type="NCBI Taxonomy" id="2212470"/>
    <lineage>
        <taxon>Bacteria</taxon>
        <taxon>Candidatus Eiseniibacteriota</taxon>
    </lineage>
</organism>
<dbReference type="InterPro" id="IPR011249">
    <property type="entry name" value="Metalloenz_LuxS/M16"/>
</dbReference>
<sequence length="455" mass="49652">MNPRTLLVSTVALTLAAALPAAASSVARPATLSDSTVVANWTLDNGLRVVTRHVPRATAVAITLGYSIGTDDDPVGQEGLGQVLGELAFMAPSGDIPARSREDLDSQRPLGWSFPVSRRSTLFTEIARVDRFPGVLSQVATRMRGVQVTPSELADAVRSARVELHDDLFGPALGALYYQVREVGLGRKDEDILRRAAGKDLAKLTAPDAEREIRSRFVPANAVLSLAGNLESIDVPALVTNLFGSIPAGTPFRHAPQPALEARSRVMTVADLRSAAGVVGVIAPALDDTLHPSFYLNALLLGSHFNHVWLRDLEGVAPNRHHYAVFDEPDLMRIFPPPERTDTDAEALSRHVDGALSNFQALIVTREPYDELRQSVLWLLGGPMGSDLAARVPNEPALLHTLARAQAGRALWGGERFWAEYRARFERQAPGGLGHWLDYFKDRKHQVRLLMVPRR</sequence>
<evidence type="ECO:0000259" key="2">
    <source>
        <dbReference type="Pfam" id="PF05193"/>
    </source>
</evidence>
<reference evidence="3 4" key="1">
    <citation type="journal article" date="2019" name="Nat. Microbiol.">
        <title>Mediterranean grassland soil C-N compound turnover is dependent on rainfall and depth, and is mediated by genomically divergent microorganisms.</title>
        <authorList>
            <person name="Diamond S."/>
            <person name="Andeer P.F."/>
            <person name="Li Z."/>
            <person name="Crits-Christoph A."/>
            <person name="Burstein D."/>
            <person name="Anantharaman K."/>
            <person name="Lane K.R."/>
            <person name="Thomas B.C."/>
            <person name="Pan C."/>
            <person name="Northen T.R."/>
            <person name="Banfield J.F."/>
        </authorList>
    </citation>
    <scope>NUCLEOTIDE SEQUENCE [LARGE SCALE GENOMIC DNA]</scope>
    <source>
        <strain evidence="3">WS_10</strain>
    </source>
</reference>
<dbReference type="Proteomes" id="UP000319836">
    <property type="component" value="Unassembled WGS sequence"/>
</dbReference>
<comment type="caution">
    <text evidence="3">The sequence shown here is derived from an EMBL/GenBank/DDBJ whole genome shotgun (WGS) entry which is preliminary data.</text>
</comment>
<dbReference type="GO" id="GO:0046872">
    <property type="term" value="F:metal ion binding"/>
    <property type="evidence" value="ECO:0007669"/>
    <property type="project" value="InterPro"/>
</dbReference>
<feature type="signal peptide" evidence="1">
    <location>
        <begin position="1"/>
        <end position="23"/>
    </location>
</feature>
<name>A0A538U9D4_UNCEI</name>
<protein>
    <submittedName>
        <fullName evidence="3">Insulinase family protein</fullName>
    </submittedName>
</protein>
<accession>A0A538U9D4</accession>
<dbReference type="SUPFAM" id="SSF63411">
    <property type="entry name" value="LuxS/MPP-like metallohydrolase"/>
    <property type="match status" value="1"/>
</dbReference>
<feature type="domain" description="Peptidase M16 C-terminal" evidence="2">
    <location>
        <begin position="205"/>
        <end position="303"/>
    </location>
</feature>
<keyword evidence="1" id="KW-0732">Signal</keyword>
<evidence type="ECO:0000256" key="1">
    <source>
        <dbReference type="SAM" id="SignalP"/>
    </source>
</evidence>
<gene>
    <name evidence="3" type="ORF">E6K80_02675</name>
</gene>
<dbReference type="InterPro" id="IPR007863">
    <property type="entry name" value="Peptidase_M16_C"/>
</dbReference>